<dbReference type="InterPro" id="IPR006059">
    <property type="entry name" value="SBP"/>
</dbReference>
<comment type="similarity">
    <text evidence="1">Belongs to the bacterial solute-binding protein 1 family.</text>
</comment>
<feature type="region of interest" description="Disordered" evidence="4">
    <location>
        <begin position="1"/>
        <end position="23"/>
    </location>
</feature>
<protein>
    <submittedName>
        <fullName evidence="5">Extracellular solute-binding protein</fullName>
    </submittedName>
</protein>
<evidence type="ECO:0000313" key="5">
    <source>
        <dbReference type="EMBL" id="MCH6160558.1"/>
    </source>
</evidence>
<comment type="caution">
    <text evidence="5">The sequence shown here is derived from an EMBL/GenBank/DDBJ whole genome shotgun (WGS) entry which is preliminary data.</text>
</comment>
<dbReference type="PANTHER" id="PTHR30061">
    <property type="entry name" value="MALTOSE-BINDING PERIPLASMIC PROTEIN"/>
    <property type="match status" value="1"/>
</dbReference>
<dbReference type="Proteomes" id="UP001166784">
    <property type="component" value="Unassembled WGS sequence"/>
</dbReference>
<evidence type="ECO:0000256" key="1">
    <source>
        <dbReference type="ARBA" id="ARBA00008520"/>
    </source>
</evidence>
<keyword evidence="3" id="KW-0732">Signal</keyword>
<keyword evidence="2" id="KW-0813">Transport</keyword>
<accession>A0ABS9SWJ1</accession>
<evidence type="ECO:0000313" key="6">
    <source>
        <dbReference type="Proteomes" id="UP001166784"/>
    </source>
</evidence>
<name>A0ABS9SWJ1_9ACTN</name>
<dbReference type="PANTHER" id="PTHR30061:SF50">
    <property type="entry name" value="MALTOSE_MALTODEXTRIN-BINDING PERIPLASMIC PROTEIN"/>
    <property type="match status" value="1"/>
</dbReference>
<evidence type="ECO:0000256" key="4">
    <source>
        <dbReference type="SAM" id="MobiDB-lite"/>
    </source>
</evidence>
<dbReference type="SUPFAM" id="SSF53850">
    <property type="entry name" value="Periplasmic binding protein-like II"/>
    <property type="match status" value="1"/>
</dbReference>
<reference evidence="5" key="2">
    <citation type="journal article" date="2023" name="Int. J. Syst. Evol. Microbiol.">
        <title>Streptomyces marispadix sp. nov., isolated from marine beach sediment of the Northern Coast of Portugal.</title>
        <authorList>
            <person name="dos Santos J.D.N."/>
            <person name="Vitorino I.R."/>
            <person name="Kallscheuer N."/>
            <person name="Srivastava A."/>
            <person name="Krautwurst S."/>
            <person name="Marz M."/>
            <person name="Jogler C."/>
            <person name="Lobo Da Cunha A."/>
            <person name="Catita J."/>
            <person name="Goncalves H."/>
            <person name="Gonzalez I."/>
            <person name="Reyes F."/>
            <person name="Lage O.M."/>
        </authorList>
    </citation>
    <scope>NUCLEOTIDE SEQUENCE</scope>
    <source>
        <strain evidence="5">M600PL45_2</strain>
    </source>
</reference>
<sequence length="418" mass="44499">MTGTLLSGCAPSTSGGTPQKDDKSGTLRVWLFREVGNGPKERVVDGVVRKFEKQHRGVRVDVQYIPVDSRAERIKGAFNDPSSAPDVIEYGNTDTAGYVESGGLADVSDEFADWPQTRDIDPTAKRSVTVDGRIYGAPLFVGVRALYYRTGVLKDLGIEVPRTLGEVAAAARKIRAKRPGMHGLAVGGAYTYGAMPFIWAHGGSLAGRKRDGTFTSRIDGARAERGIAAYTDLFGDDNCPAAKCAQMGGNEAVESFAAGKAAMVVAGDFNRRAVEDGKAGDDYDVVPLPGVERGSIAPAFAGGNNIGVVKSTSHRTLAVALMRELAGKSTQRRLFDAMGFLPTFTDTREQAAEKEQFAEPFVETLDAGTEFVPATPAWAEIDAGQVLPAMFQQIAAGKRSVHEAAAEAARKMDEAFAK</sequence>
<organism evidence="5 6">
    <name type="scientific">Streptomyces marispadix</name>
    <dbReference type="NCBI Taxonomy" id="2922868"/>
    <lineage>
        <taxon>Bacteria</taxon>
        <taxon>Bacillati</taxon>
        <taxon>Actinomycetota</taxon>
        <taxon>Actinomycetes</taxon>
        <taxon>Kitasatosporales</taxon>
        <taxon>Streptomycetaceae</taxon>
        <taxon>Streptomyces</taxon>
    </lineage>
</organism>
<gene>
    <name evidence="5" type="ORF">MMA15_09075</name>
</gene>
<dbReference type="EMBL" id="JAKWJU010000002">
    <property type="protein sequence ID" value="MCH6160558.1"/>
    <property type="molecule type" value="Genomic_DNA"/>
</dbReference>
<evidence type="ECO:0000256" key="2">
    <source>
        <dbReference type="ARBA" id="ARBA00022448"/>
    </source>
</evidence>
<keyword evidence="6" id="KW-1185">Reference proteome</keyword>
<evidence type="ECO:0000256" key="3">
    <source>
        <dbReference type="ARBA" id="ARBA00022729"/>
    </source>
</evidence>
<feature type="compositionally biased region" description="Polar residues" evidence="4">
    <location>
        <begin position="1"/>
        <end position="17"/>
    </location>
</feature>
<dbReference type="Gene3D" id="3.40.190.10">
    <property type="entry name" value="Periplasmic binding protein-like II"/>
    <property type="match status" value="2"/>
</dbReference>
<reference evidence="5" key="1">
    <citation type="submission" date="2022-03" db="EMBL/GenBank/DDBJ databases">
        <authorList>
            <person name="Santos J.D.N."/>
            <person name="Kallscheuer N."/>
            <person name="Jogler C."/>
            <person name="Lage O.M."/>
        </authorList>
    </citation>
    <scope>NUCLEOTIDE SEQUENCE</scope>
    <source>
        <strain evidence="5">M600PL45_2</strain>
    </source>
</reference>
<dbReference type="Pfam" id="PF01547">
    <property type="entry name" value="SBP_bac_1"/>
    <property type="match status" value="1"/>
</dbReference>
<proteinExistence type="inferred from homology"/>